<evidence type="ECO:0000256" key="2">
    <source>
        <dbReference type="ARBA" id="ARBA00023015"/>
    </source>
</evidence>
<feature type="region of interest" description="Disordered" evidence="5">
    <location>
        <begin position="160"/>
        <end position="186"/>
    </location>
</feature>
<keyword evidence="3" id="KW-0804">Transcription</keyword>
<reference evidence="8" key="2">
    <citation type="submission" date="2017-02" db="EMBL/GenBank/DDBJ databases">
        <title>Sunflower complete genome.</title>
        <authorList>
            <person name="Langlade N."/>
            <person name="Munos S."/>
        </authorList>
    </citation>
    <scope>NUCLEOTIDE SEQUENCE [LARGE SCALE GENOMIC DNA]</scope>
    <source>
        <tissue evidence="8">Leaves</tissue>
    </source>
</reference>
<dbReference type="Proteomes" id="UP000215914">
    <property type="component" value="Chromosome 6"/>
</dbReference>
<dbReference type="EMBL" id="MNCJ02000321">
    <property type="protein sequence ID" value="KAF5802305.1"/>
    <property type="molecule type" value="Genomic_DNA"/>
</dbReference>
<feature type="domain" description="HTH myb-type" evidence="6">
    <location>
        <begin position="73"/>
        <end position="132"/>
    </location>
</feature>
<evidence type="ECO:0000256" key="1">
    <source>
        <dbReference type="ARBA" id="ARBA00004123"/>
    </source>
</evidence>
<dbReference type="GO" id="GO:0003677">
    <property type="term" value="F:DNA binding"/>
    <property type="evidence" value="ECO:0007669"/>
    <property type="project" value="UniProtKB-KW"/>
</dbReference>
<dbReference type="PROSITE" id="PS51294">
    <property type="entry name" value="HTH_MYB"/>
    <property type="match status" value="1"/>
</dbReference>
<protein>
    <submittedName>
        <fullName evidence="8">Putative myb domain, plant, Homeodomain-like protein</fullName>
    </submittedName>
    <submittedName>
        <fullName evidence="7">Transcription factor MYB-related family</fullName>
    </submittedName>
</protein>
<dbReference type="Gramene" id="mRNA:HanXRQr2_Chr06g0257991">
    <property type="protein sequence ID" value="CDS:HanXRQr2_Chr06g0257991.1"/>
    <property type="gene ID" value="HanXRQr2_Chr06g0257991"/>
</dbReference>
<evidence type="ECO:0000256" key="3">
    <source>
        <dbReference type="ARBA" id="ARBA00023163"/>
    </source>
</evidence>
<reference evidence="7" key="3">
    <citation type="submission" date="2020-06" db="EMBL/GenBank/DDBJ databases">
        <title>Helianthus annuus Genome sequencing and assembly Release 2.</title>
        <authorList>
            <person name="Gouzy J."/>
            <person name="Langlade N."/>
            <person name="Munos S."/>
        </authorList>
    </citation>
    <scope>NUCLEOTIDE SEQUENCE</scope>
    <source>
        <tissue evidence="7">Leaves</tissue>
    </source>
</reference>
<evidence type="ECO:0000313" key="9">
    <source>
        <dbReference type="Proteomes" id="UP000215914"/>
    </source>
</evidence>
<sequence>MRDNPSNWFSTWEQQLPKQEELIPISQTLITPKLANFFNIHNPHNHTQPHPQPNPTPPQPISVEVDSSDPARTRRRPRIVWTPQLHKRFVDAVAYLGFNNAVPKTVMQLMNIDGLTRENVASHLQKYRLYIKRMESGNVDPVNDQLFASSPVPPVLLQQSRPSSDNCFPRQHHVPSSMESAKTANGQGSLTLFQTGDY</sequence>
<feature type="region of interest" description="Disordered" evidence="5">
    <location>
        <begin position="39"/>
        <end position="74"/>
    </location>
</feature>
<dbReference type="SUPFAM" id="SSF46689">
    <property type="entry name" value="Homeodomain-like"/>
    <property type="match status" value="1"/>
</dbReference>
<evidence type="ECO:0000259" key="6">
    <source>
        <dbReference type="PROSITE" id="PS51294"/>
    </source>
</evidence>
<dbReference type="FunFam" id="1.10.10.60:FF:000007">
    <property type="entry name" value="Two-component response regulator"/>
    <property type="match status" value="1"/>
</dbReference>
<dbReference type="InterPro" id="IPR017930">
    <property type="entry name" value="Myb_dom"/>
</dbReference>
<dbReference type="NCBIfam" id="TIGR01557">
    <property type="entry name" value="myb_SHAQKYF"/>
    <property type="match status" value="1"/>
</dbReference>
<evidence type="ECO:0000313" key="7">
    <source>
        <dbReference type="EMBL" id="KAF5802305.1"/>
    </source>
</evidence>
<accession>A0A251UKT1</accession>
<dbReference type="InterPro" id="IPR044841">
    <property type="entry name" value="LUX/BOA-like"/>
</dbReference>
<gene>
    <name evidence="8" type="ORF">HannXRQ_Chr06g0176791</name>
    <name evidence="7" type="ORF">HanXRQr2_Chr06g0257991</name>
</gene>
<dbReference type="GO" id="GO:0005634">
    <property type="term" value="C:nucleus"/>
    <property type="evidence" value="ECO:0000318"/>
    <property type="project" value="GO_Central"/>
</dbReference>
<evidence type="ECO:0000256" key="5">
    <source>
        <dbReference type="SAM" id="MobiDB-lite"/>
    </source>
</evidence>
<dbReference type="EMBL" id="CM007895">
    <property type="protein sequence ID" value="OTG22931.1"/>
    <property type="molecule type" value="Genomic_DNA"/>
</dbReference>
<feature type="compositionally biased region" description="Polar residues" evidence="5">
    <location>
        <begin position="177"/>
        <end position="186"/>
    </location>
</feature>
<organism evidence="8 9">
    <name type="scientific">Helianthus annuus</name>
    <name type="common">Common sunflower</name>
    <dbReference type="NCBI Taxonomy" id="4232"/>
    <lineage>
        <taxon>Eukaryota</taxon>
        <taxon>Viridiplantae</taxon>
        <taxon>Streptophyta</taxon>
        <taxon>Embryophyta</taxon>
        <taxon>Tracheophyta</taxon>
        <taxon>Spermatophyta</taxon>
        <taxon>Magnoliopsida</taxon>
        <taxon>eudicotyledons</taxon>
        <taxon>Gunneridae</taxon>
        <taxon>Pentapetalae</taxon>
        <taxon>asterids</taxon>
        <taxon>campanulids</taxon>
        <taxon>Asterales</taxon>
        <taxon>Asteraceae</taxon>
        <taxon>Asteroideae</taxon>
        <taxon>Heliantheae alliance</taxon>
        <taxon>Heliantheae</taxon>
        <taxon>Helianthus</taxon>
    </lineage>
</organism>
<dbReference type="OMA" id="ANFFNIH"/>
<name>A0A251UKT1_HELAN</name>
<feature type="compositionally biased region" description="Pro residues" evidence="5">
    <location>
        <begin position="50"/>
        <end position="60"/>
    </location>
</feature>
<dbReference type="InParanoid" id="A0A251UKT1"/>
<keyword evidence="4" id="KW-0539">Nucleus</keyword>
<dbReference type="GO" id="GO:0003700">
    <property type="term" value="F:DNA-binding transcription factor activity"/>
    <property type="evidence" value="ECO:0000318"/>
    <property type="project" value="GO_Central"/>
</dbReference>
<dbReference type="InterPro" id="IPR001005">
    <property type="entry name" value="SANT/Myb"/>
</dbReference>
<keyword evidence="8" id="KW-0371">Homeobox</keyword>
<dbReference type="InterPro" id="IPR006447">
    <property type="entry name" value="Myb_dom_plants"/>
</dbReference>
<dbReference type="AlphaFoldDB" id="A0A251UKT1"/>
<comment type="subcellular location">
    <subcellularLocation>
        <location evidence="1">Nucleus</location>
    </subcellularLocation>
</comment>
<keyword evidence="2" id="KW-0805">Transcription regulation</keyword>
<dbReference type="Gene3D" id="1.10.10.60">
    <property type="entry name" value="Homeodomain-like"/>
    <property type="match status" value="1"/>
</dbReference>
<keyword evidence="9" id="KW-1185">Reference proteome</keyword>
<dbReference type="Pfam" id="PF00249">
    <property type="entry name" value="Myb_DNA-binding"/>
    <property type="match status" value="1"/>
</dbReference>
<reference evidence="7 9" key="1">
    <citation type="journal article" date="2017" name="Nature">
        <title>The sunflower genome provides insights into oil metabolism, flowering and Asterid evolution.</title>
        <authorList>
            <person name="Badouin H."/>
            <person name="Gouzy J."/>
            <person name="Grassa C.J."/>
            <person name="Murat F."/>
            <person name="Staton S.E."/>
            <person name="Cottret L."/>
            <person name="Lelandais-Briere C."/>
            <person name="Owens G.L."/>
            <person name="Carrere S."/>
            <person name="Mayjonade B."/>
            <person name="Legrand L."/>
            <person name="Gill N."/>
            <person name="Kane N.C."/>
            <person name="Bowers J.E."/>
            <person name="Hubner S."/>
            <person name="Bellec A."/>
            <person name="Berard A."/>
            <person name="Berges H."/>
            <person name="Blanchet N."/>
            <person name="Boniface M.C."/>
            <person name="Brunel D."/>
            <person name="Catrice O."/>
            <person name="Chaidir N."/>
            <person name="Claudel C."/>
            <person name="Donnadieu C."/>
            <person name="Faraut T."/>
            <person name="Fievet G."/>
            <person name="Helmstetter N."/>
            <person name="King M."/>
            <person name="Knapp S.J."/>
            <person name="Lai Z."/>
            <person name="Le Paslier M.C."/>
            <person name="Lippi Y."/>
            <person name="Lorenzon L."/>
            <person name="Mandel J.R."/>
            <person name="Marage G."/>
            <person name="Marchand G."/>
            <person name="Marquand E."/>
            <person name="Bret-Mestries E."/>
            <person name="Morien E."/>
            <person name="Nambeesan S."/>
            <person name="Nguyen T."/>
            <person name="Pegot-Espagnet P."/>
            <person name="Pouilly N."/>
            <person name="Raftis F."/>
            <person name="Sallet E."/>
            <person name="Schiex T."/>
            <person name="Thomas J."/>
            <person name="Vandecasteele C."/>
            <person name="Vares D."/>
            <person name="Vear F."/>
            <person name="Vautrin S."/>
            <person name="Crespi M."/>
            <person name="Mangin B."/>
            <person name="Burke J.M."/>
            <person name="Salse J."/>
            <person name="Munos S."/>
            <person name="Vincourt P."/>
            <person name="Rieseberg L.H."/>
            <person name="Langlade N.B."/>
        </authorList>
    </citation>
    <scope>NUCLEOTIDE SEQUENCE [LARGE SCALE GENOMIC DNA]</scope>
    <source>
        <strain evidence="9">cv. SF193</strain>
        <tissue evidence="7">Leaves</tissue>
    </source>
</reference>
<dbReference type="PANTHER" id="PTHR31442">
    <property type="entry name" value="HOMEODOMAIN-LIKE SUPERFAMILY PROTEIN-RELATED"/>
    <property type="match status" value="1"/>
</dbReference>
<dbReference type="PANTHER" id="PTHR31442:SF31">
    <property type="entry name" value="HOMEODOMAIN-LIKE PROTEIN-RELATED"/>
    <property type="match status" value="1"/>
</dbReference>
<dbReference type="OrthoDB" id="60033at2759"/>
<evidence type="ECO:0000313" key="8">
    <source>
        <dbReference type="EMBL" id="OTG22931.1"/>
    </source>
</evidence>
<dbReference type="InterPro" id="IPR009057">
    <property type="entry name" value="Homeodomain-like_sf"/>
</dbReference>
<evidence type="ECO:0000256" key="4">
    <source>
        <dbReference type="ARBA" id="ARBA00023242"/>
    </source>
</evidence>
<keyword evidence="8" id="KW-0238">DNA-binding</keyword>
<proteinExistence type="predicted"/>